<dbReference type="PANTHER" id="PTHR38382">
    <property type="entry name" value="RNA-BINDING PROTEIN"/>
    <property type="match status" value="1"/>
</dbReference>
<evidence type="ECO:0000313" key="3">
    <source>
        <dbReference type="Proteomes" id="UP000593562"/>
    </source>
</evidence>
<proteinExistence type="predicted"/>
<dbReference type="InParanoid" id="A0A7J7CS06"/>
<comment type="caution">
    <text evidence="2">The sequence shown here is derived from an EMBL/GenBank/DDBJ whole genome shotgun (WGS) entry which is preliminary data.</text>
</comment>
<gene>
    <name evidence="2" type="ORF">HS088_TW14G00804</name>
</gene>
<feature type="region of interest" description="Disordered" evidence="1">
    <location>
        <begin position="63"/>
        <end position="87"/>
    </location>
</feature>
<organism evidence="2 3">
    <name type="scientific">Tripterygium wilfordii</name>
    <name type="common">Thunder God vine</name>
    <dbReference type="NCBI Taxonomy" id="458696"/>
    <lineage>
        <taxon>Eukaryota</taxon>
        <taxon>Viridiplantae</taxon>
        <taxon>Streptophyta</taxon>
        <taxon>Embryophyta</taxon>
        <taxon>Tracheophyta</taxon>
        <taxon>Spermatophyta</taxon>
        <taxon>Magnoliopsida</taxon>
        <taxon>eudicotyledons</taxon>
        <taxon>Gunneridae</taxon>
        <taxon>Pentapetalae</taxon>
        <taxon>rosids</taxon>
        <taxon>fabids</taxon>
        <taxon>Celastrales</taxon>
        <taxon>Celastraceae</taxon>
        <taxon>Tripterygium</taxon>
    </lineage>
</organism>
<accession>A0A7J7CS06</accession>
<name>A0A7J7CS06_TRIWF</name>
<reference evidence="2 3" key="1">
    <citation type="journal article" date="2020" name="Nat. Commun.">
        <title>Genome of Tripterygium wilfordii and identification of cytochrome P450 involved in triptolide biosynthesis.</title>
        <authorList>
            <person name="Tu L."/>
            <person name="Su P."/>
            <person name="Zhang Z."/>
            <person name="Gao L."/>
            <person name="Wang J."/>
            <person name="Hu T."/>
            <person name="Zhou J."/>
            <person name="Zhang Y."/>
            <person name="Zhao Y."/>
            <person name="Liu Y."/>
            <person name="Song Y."/>
            <person name="Tong Y."/>
            <person name="Lu Y."/>
            <person name="Yang J."/>
            <person name="Xu C."/>
            <person name="Jia M."/>
            <person name="Peters R.J."/>
            <person name="Huang L."/>
            <person name="Gao W."/>
        </authorList>
    </citation>
    <scope>NUCLEOTIDE SEQUENCE [LARGE SCALE GENOMIC DNA]</scope>
    <source>
        <strain evidence="3">cv. XIE 37</strain>
        <tissue evidence="2">Leaf</tissue>
    </source>
</reference>
<keyword evidence="3" id="KW-1185">Reference proteome</keyword>
<dbReference type="EMBL" id="JAAARO010000014">
    <property type="protein sequence ID" value="KAF5736656.1"/>
    <property type="molecule type" value="Genomic_DNA"/>
</dbReference>
<sequence>MDSKRTPIRVIGQRSLASSFLFCSPNLVAESKEDVNGEKILKPDSSLSLSDFLDRKLHGNSALPKVVKGKPKPFSSPVVCRDDGESSDRQIGVKKELEGDKKCLIDKLVFEQFKHAGAEKGDDCDGDNAQESRKRSNPFEGEDDKQSILKDVIILGDDRQLRQKGERRRVTSSKKQIPLDNQSCKRRTLYNHYANGAGFWDCGMEGVDSEEVGFNEIWEGVGSTTLGALEWH</sequence>
<dbReference type="OrthoDB" id="753880at2759"/>
<evidence type="ECO:0000313" key="2">
    <source>
        <dbReference type="EMBL" id="KAF5736656.1"/>
    </source>
</evidence>
<feature type="region of interest" description="Disordered" evidence="1">
    <location>
        <begin position="118"/>
        <end position="143"/>
    </location>
</feature>
<evidence type="ECO:0000256" key="1">
    <source>
        <dbReference type="SAM" id="MobiDB-lite"/>
    </source>
</evidence>
<dbReference type="PANTHER" id="PTHR38382:SF1">
    <property type="entry name" value="RNA-BINDING PROTEIN"/>
    <property type="match status" value="1"/>
</dbReference>
<dbReference type="Proteomes" id="UP000593562">
    <property type="component" value="Unassembled WGS sequence"/>
</dbReference>
<dbReference type="AlphaFoldDB" id="A0A7J7CS06"/>
<protein>
    <submittedName>
        <fullName evidence="2">Uncharacterized protein</fullName>
    </submittedName>
</protein>
<dbReference type="FunCoup" id="A0A7J7CS06">
    <property type="interactions" value="34"/>
</dbReference>